<evidence type="ECO:0000313" key="2">
    <source>
        <dbReference type="Proteomes" id="UP000012149"/>
    </source>
</evidence>
<protein>
    <submittedName>
        <fullName evidence="1">Uncharacterized protein</fullName>
    </submittedName>
</protein>
<reference evidence="1 2" key="1">
    <citation type="submission" date="2013-01" db="EMBL/GenBank/DDBJ databases">
        <authorList>
            <person name="Harkins D.M."/>
            <person name="Durkin A.S."/>
            <person name="Brinkac L.M."/>
            <person name="Haft D.H."/>
            <person name="Selengut J.D."/>
            <person name="Sanka R."/>
            <person name="DePew J."/>
            <person name="Purushe J."/>
            <person name="Matthias M.A."/>
            <person name="Vinetz J.M."/>
            <person name="Sutton G.G."/>
            <person name="Nierman W.C."/>
            <person name="Fouts D.E."/>
        </authorList>
    </citation>
    <scope>NUCLEOTIDE SEQUENCE [LARGE SCALE GENOMIC DNA]</scope>
    <source>
        <strain evidence="1 2">CBC1416</strain>
    </source>
</reference>
<gene>
    <name evidence="1" type="ORF">LEP1GSC161_4097</name>
</gene>
<organism evidence="1 2">
    <name type="scientific">Leptospira santarosai str. CBC1416</name>
    <dbReference type="NCBI Taxonomy" id="1193059"/>
    <lineage>
        <taxon>Bacteria</taxon>
        <taxon>Pseudomonadati</taxon>
        <taxon>Spirochaetota</taxon>
        <taxon>Spirochaetia</taxon>
        <taxon>Leptospirales</taxon>
        <taxon>Leptospiraceae</taxon>
        <taxon>Leptospira</taxon>
    </lineage>
</organism>
<dbReference type="Proteomes" id="UP000012149">
    <property type="component" value="Unassembled WGS sequence"/>
</dbReference>
<evidence type="ECO:0000313" key="1">
    <source>
        <dbReference type="EMBL" id="EMO58665.1"/>
    </source>
</evidence>
<comment type="caution">
    <text evidence="1">The sequence shown here is derived from an EMBL/GenBank/DDBJ whole genome shotgun (WGS) entry which is preliminary data.</text>
</comment>
<name>M6VPF0_9LEPT</name>
<proteinExistence type="predicted"/>
<dbReference type="EMBL" id="AKWE02000069">
    <property type="protein sequence ID" value="EMO58665.1"/>
    <property type="molecule type" value="Genomic_DNA"/>
</dbReference>
<accession>M6VPF0</accession>
<dbReference type="AlphaFoldDB" id="M6VPF0"/>
<sequence length="41" mass="4937">MSYKFDIFDDREFEGFIRDILQKELKTTFQSFKAGRDKGID</sequence>